<comment type="caution">
    <text evidence="1">The sequence shown here is derived from an EMBL/GenBank/DDBJ whole genome shotgun (WGS) entry which is preliminary data.</text>
</comment>
<gene>
    <name evidence="1" type="ORF">DHETER_LOCUS8643</name>
</gene>
<accession>A0ACA9NDX2</accession>
<organism evidence="1 2">
    <name type="scientific">Dentiscutata heterogama</name>
    <dbReference type="NCBI Taxonomy" id="1316150"/>
    <lineage>
        <taxon>Eukaryota</taxon>
        <taxon>Fungi</taxon>
        <taxon>Fungi incertae sedis</taxon>
        <taxon>Mucoromycota</taxon>
        <taxon>Glomeromycotina</taxon>
        <taxon>Glomeromycetes</taxon>
        <taxon>Diversisporales</taxon>
        <taxon>Gigasporaceae</taxon>
        <taxon>Dentiscutata</taxon>
    </lineage>
</organism>
<evidence type="ECO:0000313" key="1">
    <source>
        <dbReference type="EMBL" id="CAG8636773.1"/>
    </source>
</evidence>
<keyword evidence="2" id="KW-1185">Reference proteome</keyword>
<proteinExistence type="predicted"/>
<sequence length="218" mass="24981">LAPNSNEAVFKLIDMYLEDLEQNVIDLYTSKAICSALIAAFSGYVLKLIHTAVGIAIHLYLNNNNILLNTETIFKRDKNILKVWYLYYCLAGYWKAHHIGICLDNADMQLKSLAAFALLFPATSKNIYILSVVTFLKSVSCNPQQYELFKHIALVNITRENHYLAYNEVLKQYGIKFVKQNLTSGLSDPNTLKQKITAIQDEYKRLLLLYDEFVEDNV</sequence>
<dbReference type="Proteomes" id="UP000789702">
    <property type="component" value="Unassembled WGS sequence"/>
</dbReference>
<feature type="non-terminal residue" evidence="1">
    <location>
        <position position="218"/>
    </location>
</feature>
<reference evidence="1" key="1">
    <citation type="submission" date="2021-06" db="EMBL/GenBank/DDBJ databases">
        <authorList>
            <person name="Kallberg Y."/>
            <person name="Tangrot J."/>
            <person name="Rosling A."/>
        </authorList>
    </citation>
    <scope>NUCLEOTIDE SEQUENCE</scope>
    <source>
        <strain evidence="1">IL203A</strain>
    </source>
</reference>
<protein>
    <submittedName>
        <fullName evidence="1">15803_t:CDS:1</fullName>
    </submittedName>
</protein>
<feature type="non-terminal residue" evidence="1">
    <location>
        <position position="1"/>
    </location>
</feature>
<evidence type="ECO:0000313" key="2">
    <source>
        <dbReference type="Proteomes" id="UP000789702"/>
    </source>
</evidence>
<dbReference type="EMBL" id="CAJVPU010014031">
    <property type="protein sequence ID" value="CAG8636773.1"/>
    <property type="molecule type" value="Genomic_DNA"/>
</dbReference>
<name>A0ACA9NDX2_9GLOM</name>